<dbReference type="GO" id="GO:0047429">
    <property type="term" value="F:nucleoside triphosphate diphosphatase activity"/>
    <property type="evidence" value="ECO:0007669"/>
    <property type="project" value="InterPro"/>
</dbReference>
<dbReference type="SUPFAM" id="SSF101386">
    <property type="entry name" value="all-alpha NTP pyrophosphatases"/>
    <property type="match status" value="2"/>
</dbReference>
<dbReference type="EC" id="2.1.1.-" evidence="5"/>
<keyword evidence="3 5" id="KW-0808">Transferase</keyword>
<dbReference type="GO" id="GO:0005737">
    <property type="term" value="C:cytoplasm"/>
    <property type="evidence" value="ECO:0007669"/>
    <property type="project" value="UniProtKB-SubCell"/>
</dbReference>
<dbReference type="InterPro" id="IPR025984">
    <property type="entry name" value="DCTPP"/>
</dbReference>
<dbReference type="GO" id="GO:0016279">
    <property type="term" value="F:protein-lysine N-methyltransferase activity"/>
    <property type="evidence" value="ECO:0007669"/>
    <property type="project" value="UniProtKB-UniRule"/>
</dbReference>
<comment type="function">
    <text evidence="5">S-adenosyl-L-methionine-dependent protein-lysine N-methyltransferase that methylates elongation factor 1-alpha.</text>
</comment>
<keyword evidence="1 5" id="KW-0963">Cytoplasm</keyword>
<dbReference type="InterPro" id="IPR026635">
    <property type="entry name" value="Efm4/METTL10"/>
</dbReference>
<dbReference type="PANTHER" id="PTHR12843:SF5">
    <property type="entry name" value="EEF1A LYSINE METHYLTRANSFERASE 2"/>
    <property type="match status" value="1"/>
</dbReference>
<evidence type="ECO:0000256" key="3">
    <source>
        <dbReference type="ARBA" id="ARBA00022679"/>
    </source>
</evidence>
<dbReference type="Pfam" id="PF13847">
    <property type="entry name" value="Methyltransf_31"/>
    <property type="match status" value="1"/>
</dbReference>
<name>A0A7S1TA50_9RHOD</name>
<evidence type="ECO:0000256" key="4">
    <source>
        <dbReference type="ARBA" id="ARBA00022691"/>
    </source>
</evidence>
<dbReference type="Gene3D" id="1.10.287.1080">
    <property type="entry name" value="MazG-like"/>
    <property type="match status" value="1"/>
</dbReference>
<organism evidence="7">
    <name type="scientific">Compsopogon caeruleus</name>
    <dbReference type="NCBI Taxonomy" id="31354"/>
    <lineage>
        <taxon>Eukaryota</taxon>
        <taxon>Rhodophyta</taxon>
        <taxon>Compsopogonophyceae</taxon>
        <taxon>Compsopogonales</taxon>
        <taxon>Compsopogonaceae</taxon>
        <taxon>Compsopogon</taxon>
    </lineage>
</organism>
<comment type="similarity">
    <text evidence="5">Belongs to the class I-like SAM-binding methyltransferase superfamily. EFM4 family.</text>
</comment>
<evidence type="ECO:0000259" key="6">
    <source>
        <dbReference type="Pfam" id="PF13847"/>
    </source>
</evidence>
<gene>
    <name evidence="7" type="ORF">CCAE0312_LOCUS2254</name>
</gene>
<dbReference type="AlphaFoldDB" id="A0A7S1TA50"/>
<dbReference type="PANTHER" id="PTHR12843">
    <property type="entry name" value="PROTEIN-LYSINE N-METHYLTRANSFERASE METTL10"/>
    <property type="match status" value="1"/>
</dbReference>
<proteinExistence type="inferred from homology"/>
<dbReference type="GO" id="GO:0032259">
    <property type="term" value="P:methylation"/>
    <property type="evidence" value="ECO:0007669"/>
    <property type="project" value="UniProtKB-KW"/>
</dbReference>
<comment type="subcellular location">
    <subcellularLocation>
        <location evidence="5">Cytoplasm</location>
    </subcellularLocation>
</comment>
<evidence type="ECO:0000256" key="5">
    <source>
        <dbReference type="HAMAP-Rule" id="MF_03188"/>
    </source>
</evidence>
<reference evidence="7" key="1">
    <citation type="submission" date="2021-01" db="EMBL/GenBank/DDBJ databases">
        <authorList>
            <person name="Corre E."/>
            <person name="Pelletier E."/>
            <person name="Niang G."/>
            <person name="Scheremetjew M."/>
            <person name="Finn R."/>
            <person name="Kale V."/>
            <person name="Holt S."/>
            <person name="Cochrane G."/>
            <person name="Meng A."/>
            <person name="Brown T."/>
            <person name="Cohen L."/>
        </authorList>
    </citation>
    <scope>NUCLEOTIDE SEQUENCE</scope>
    <source>
        <strain evidence="7">SAG 36.94</strain>
    </source>
</reference>
<dbReference type="CDD" id="cd11537">
    <property type="entry name" value="NTP-PPase_RS21-C6_like"/>
    <property type="match status" value="1"/>
</dbReference>
<dbReference type="CDD" id="cd02440">
    <property type="entry name" value="AdoMet_MTases"/>
    <property type="match status" value="1"/>
</dbReference>
<feature type="domain" description="Methyltransferase" evidence="6">
    <location>
        <begin position="307"/>
        <end position="423"/>
    </location>
</feature>
<evidence type="ECO:0000313" key="7">
    <source>
        <dbReference type="EMBL" id="CAD9229888.1"/>
    </source>
</evidence>
<evidence type="ECO:0000256" key="2">
    <source>
        <dbReference type="ARBA" id="ARBA00022603"/>
    </source>
</evidence>
<dbReference type="InterPro" id="IPR025714">
    <property type="entry name" value="Methyltranfer_dom"/>
</dbReference>
<dbReference type="EMBL" id="HBGH01004071">
    <property type="protein sequence ID" value="CAD9229888.1"/>
    <property type="molecule type" value="Transcribed_RNA"/>
</dbReference>
<dbReference type="GO" id="GO:0009143">
    <property type="term" value="P:nucleoside triphosphate catabolic process"/>
    <property type="evidence" value="ECO:0007669"/>
    <property type="project" value="InterPro"/>
</dbReference>
<evidence type="ECO:0000256" key="1">
    <source>
        <dbReference type="ARBA" id="ARBA00022490"/>
    </source>
</evidence>
<dbReference type="Gene3D" id="3.40.50.150">
    <property type="entry name" value="Vaccinia Virus protein VP39"/>
    <property type="match status" value="1"/>
</dbReference>
<dbReference type="SUPFAM" id="SSF53335">
    <property type="entry name" value="S-adenosyl-L-methionine-dependent methyltransferases"/>
    <property type="match status" value="1"/>
</dbReference>
<dbReference type="InterPro" id="IPR029063">
    <property type="entry name" value="SAM-dependent_MTases_sf"/>
</dbReference>
<accession>A0A7S1TA50</accession>
<dbReference type="HAMAP" id="MF_03188">
    <property type="entry name" value="Methyltr_EFM4"/>
    <property type="match status" value="1"/>
</dbReference>
<keyword evidence="2 5" id="KW-0489">Methyltransferase</keyword>
<keyword evidence="4 5" id="KW-0949">S-adenosyl-L-methionine</keyword>
<sequence>METDLRRLSDSLQVSRSDLFDTTRQWSLPFRLVEISGQLAFHFRSTTESPERNTDPNQVQILLDELICSLLAVSVGANIDIGRAVRRKIIMNNIKYPADQVRGSSKKYSEYHETGRATMLDIETAADTQLQAMSGERMEGLTLMEIQNEAAEFARNRDWDRFHTQTNLCLALAGEVGELVECLCWKSGIAGELWVLSEMERVHLGEEIADVLIYCVRLAQQCAVPLMTTAEKSEDPEASELGKKSYWDGVYRRDWWNWKELGEPGEAWFDNDTGDGRLVGFVQALLMDSDVSTSGEDNVAHETAFRTPILDMGCGNGLFLKELAELGFSDLTGVDYSEFAIELATEICQGHPHIQLLVSDVLSLKATLGPGRSFGLIHDKGTWDAIFLNPKCNVDVWVDVIDELLAQDGIFVITSCNHTKEDLLGHLGRVLCFMQELPHRTFRFGGCNGSPVTTLALSRRKIA</sequence>
<protein>
    <recommendedName>
        <fullName evidence="5">Protein-lysine N-methyltransferase CCAE0312_LOCUS2254</fullName>
        <ecNumber evidence="5">2.1.1.-</ecNumber>
    </recommendedName>
</protein>